<evidence type="ECO:0000313" key="2">
    <source>
        <dbReference type="EMBL" id="GAG89626.1"/>
    </source>
</evidence>
<protein>
    <submittedName>
        <fullName evidence="2">Uncharacterized protein</fullName>
    </submittedName>
</protein>
<feature type="transmembrane region" description="Helical" evidence="1">
    <location>
        <begin position="73"/>
        <end position="92"/>
    </location>
</feature>
<reference evidence="2" key="1">
    <citation type="journal article" date="2014" name="Front. Microbiol.">
        <title>High frequency of phylogenetically diverse reductive dehalogenase-homologous genes in deep subseafloor sedimentary metagenomes.</title>
        <authorList>
            <person name="Kawai M."/>
            <person name="Futagami T."/>
            <person name="Toyoda A."/>
            <person name="Takaki Y."/>
            <person name="Nishi S."/>
            <person name="Hori S."/>
            <person name="Arai W."/>
            <person name="Tsubouchi T."/>
            <person name="Morono Y."/>
            <person name="Uchiyama I."/>
            <person name="Ito T."/>
            <person name="Fujiyama A."/>
            <person name="Inagaki F."/>
            <person name="Takami H."/>
        </authorList>
    </citation>
    <scope>NUCLEOTIDE SEQUENCE</scope>
    <source>
        <strain evidence="2">Expedition CK06-06</strain>
    </source>
</reference>
<comment type="caution">
    <text evidence="2">The sequence shown here is derived from an EMBL/GenBank/DDBJ whole genome shotgun (WGS) entry which is preliminary data.</text>
</comment>
<keyword evidence="1" id="KW-0472">Membrane</keyword>
<gene>
    <name evidence="2" type="ORF">S01H4_25176</name>
</gene>
<keyword evidence="1" id="KW-1133">Transmembrane helix</keyword>
<dbReference type="EMBL" id="BART01011944">
    <property type="protein sequence ID" value="GAG89626.1"/>
    <property type="molecule type" value="Genomic_DNA"/>
</dbReference>
<keyword evidence="1" id="KW-0812">Transmembrane</keyword>
<evidence type="ECO:0000256" key="1">
    <source>
        <dbReference type="SAM" id="Phobius"/>
    </source>
</evidence>
<sequence>MAITDENGRVTLAVISNQIENIQEDVIEINGKIDNSNTTLNDLNVKTAVIEKGQKSICKEVDDLQDKSNRNDVFVVIGNMIVLAVASAVNFVKGE</sequence>
<proteinExistence type="predicted"/>
<name>X1CZI0_9ZZZZ</name>
<dbReference type="AlphaFoldDB" id="X1CZI0"/>
<organism evidence="2">
    <name type="scientific">marine sediment metagenome</name>
    <dbReference type="NCBI Taxonomy" id="412755"/>
    <lineage>
        <taxon>unclassified sequences</taxon>
        <taxon>metagenomes</taxon>
        <taxon>ecological metagenomes</taxon>
    </lineage>
</organism>
<accession>X1CZI0</accession>